<feature type="transmembrane region" description="Helical" evidence="8">
    <location>
        <begin position="262"/>
        <end position="284"/>
    </location>
</feature>
<feature type="transmembrane region" description="Helical" evidence="8">
    <location>
        <begin position="42"/>
        <end position="60"/>
    </location>
</feature>
<dbReference type="PROSITE" id="PS00211">
    <property type="entry name" value="ABC_TRANSPORTER_1"/>
    <property type="match status" value="1"/>
</dbReference>
<comment type="subcellular location">
    <subcellularLocation>
        <location evidence="1">Cell membrane</location>
        <topology evidence="1">Multi-pass membrane protein</topology>
    </subcellularLocation>
</comment>
<evidence type="ECO:0000256" key="2">
    <source>
        <dbReference type="ARBA" id="ARBA00022692"/>
    </source>
</evidence>
<feature type="domain" description="ABC transmembrane type-1" evidence="10">
    <location>
        <begin position="42"/>
        <end position="323"/>
    </location>
</feature>
<evidence type="ECO:0000313" key="11">
    <source>
        <dbReference type="EMBL" id="NYS68706.1"/>
    </source>
</evidence>
<evidence type="ECO:0000313" key="12">
    <source>
        <dbReference type="Proteomes" id="UP000572528"/>
    </source>
</evidence>
<dbReference type="SUPFAM" id="SSF52540">
    <property type="entry name" value="P-loop containing nucleoside triphosphate hydrolases"/>
    <property type="match status" value="1"/>
</dbReference>
<keyword evidence="2 8" id="KW-0812">Transmembrane</keyword>
<dbReference type="InterPro" id="IPR027417">
    <property type="entry name" value="P-loop_NTPase"/>
</dbReference>
<dbReference type="Pfam" id="PF00664">
    <property type="entry name" value="ABC_membrane"/>
    <property type="match status" value="1"/>
</dbReference>
<evidence type="ECO:0000256" key="5">
    <source>
        <dbReference type="ARBA" id="ARBA00022989"/>
    </source>
</evidence>
<dbReference type="Pfam" id="PF00005">
    <property type="entry name" value="ABC_tran"/>
    <property type="match status" value="1"/>
</dbReference>
<feature type="region of interest" description="Disordered" evidence="7">
    <location>
        <begin position="611"/>
        <end position="639"/>
    </location>
</feature>
<keyword evidence="3" id="KW-0547">Nucleotide-binding</keyword>
<dbReference type="Proteomes" id="UP000572528">
    <property type="component" value="Unassembled WGS sequence"/>
</dbReference>
<dbReference type="InterPro" id="IPR011527">
    <property type="entry name" value="ABC1_TM_dom"/>
</dbReference>
<feature type="transmembrane region" description="Helical" evidence="8">
    <location>
        <begin position="178"/>
        <end position="197"/>
    </location>
</feature>
<evidence type="ECO:0000256" key="7">
    <source>
        <dbReference type="SAM" id="MobiDB-lite"/>
    </source>
</evidence>
<dbReference type="Gene3D" id="3.40.50.300">
    <property type="entry name" value="P-loop containing nucleotide triphosphate hydrolases"/>
    <property type="match status" value="1"/>
</dbReference>
<dbReference type="PANTHER" id="PTHR24221:SF590">
    <property type="entry name" value="COMPONENT LINKED WITH THE ASSEMBLY OF CYTOCHROME' TRANSPORT TRANSMEMBRANE ATP-BINDING PROTEIN ABC TRANSPORTER CYDD-RELATED"/>
    <property type="match status" value="1"/>
</dbReference>
<reference evidence="11 12" key="1">
    <citation type="submission" date="2020-07" db="EMBL/GenBank/DDBJ databases">
        <title>MOT database genomes.</title>
        <authorList>
            <person name="Joseph S."/>
            <person name="Aduse-Opoku J."/>
            <person name="Hashim A."/>
            <person name="Wade W."/>
            <person name="Curtis M."/>
        </authorList>
    </citation>
    <scope>NUCLEOTIDE SEQUENCE [LARGE SCALE GENOMIC DNA]</scope>
    <source>
        <strain evidence="11 12">WMus004</strain>
    </source>
</reference>
<feature type="region of interest" description="Disordered" evidence="7">
    <location>
        <begin position="1"/>
        <end position="38"/>
    </location>
</feature>
<dbReference type="PANTHER" id="PTHR24221">
    <property type="entry name" value="ATP-BINDING CASSETTE SUB-FAMILY B"/>
    <property type="match status" value="1"/>
</dbReference>
<keyword evidence="5 8" id="KW-1133">Transmembrane helix</keyword>
<feature type="transmembrane region" description="Helical" evidence="8">
    <location>
        <begin position="80"/>
        <end position="99"/>
    </location>
</feature>
<evidence type="ECO:0000259" key="10">
    <source>
        <dbReference type="PROSITE" id="PS50929"/>
    </source>
</evidence>
<feature type="domain" description="ABC transporter" evidence="9">
    <location>
        <begin position="398"/>
        <end position="633"/>
    </location>
</feature>
<evidence type="ECO:0000256" key="4">
    <source>
        <dbReference type="ARBA" id="ARBA00022840"/>
    </source>
</evidence>
<dbReference type="InterPro" id="IPR003593">
    <property type="entry name" value="AAA+_ATPase"/>
</dbReference>
<keyword evidence="6 8" id="KW-0472">Membrane</keyword>
<dbReference type="PROSITE" id="PS50893">
    <property type="entry name" value="ABC_TRANSPORTER_2"/>
    <property type="match status" value="1"/>
</dbReference>
<sequence length="639" mass="66158">MTHPIQHPHQPAPSPGPEPGPRRPPRAPGPALASPHGRRANAATFTLSILGALAGGWALIATGRALGALVAGQAAGEHLMIAAVAALISAVCQMGAQLFSRSSATREEAHLRRLTLTHLLALGPAHTVEARSGSTVSLLTDGAERVALYRQTFLAPTAAAAVAPLLVLAELAVAADAVTALVLAAAIVVVPAAIALLHRRLRASSSQSRRARMRLAADYLDAIQGLSTLRISRAAERTAQRLRARGEENRRAIMRVLAGNQIVILVTDGLFSLCLITVAAGLVLARMGQGAITVADALAIILTSYVLLEPLDHVGAFFYVGMGGMANQRALRRILARPLPGAPTASPAADPPVAVSPASSIPPASAASPASAVSAAPSAHARRPGSQCAGAGGAEDEVVLDGLWAAWDPQAPPVLRGVDLRVRRGEHLAVVGASGAGKSTLLAVLAGDLIPSGGRAWVHGTELRPTAQEQVRAASSLVAQSTWLFTGTIAENLRLARPGASTEQMWRALEEVGLAPQVRLMPQGLDTSVGEAGMGLSGGQAQRLSLARAVLADRPLLLLDEPTSQVDLASEAAITRALQRLARDRTVITVSHRPGALVRADRTVRVVDGRLIEDGAPPSGQAPPGEDRPIDRSTQEVHP</sequence>
<evidence type="ECO:0000259" key="9">
    <source>
        <dbReference type="PROSITE" id="PS50893"/>
    </source>
</evidence>
<dbReference type="RefSeq" id="WP_179900033.1">
    <property type="nucleotide sequence ID" value="NZ_JACBXV010000033.1"/>
</dbReference>
<dbReference type="InterPro" id="IPR003439">
    <property type="entry name" value="ABC_transporter-like_ATP-bd"/>
</dbReference>
<dbReference type="GO" id="GO:0005886">
    <property type="term" value="C:plasma membrane"/>
    <property type="evidence" value="ECO:0007669"/>
    <property type="project" value="UniProtKB-SubCell"/>
</dbReference>
<evidence type="ECO:0000256" key="6">
    <source>
        <dbReference type="ARBA" id="ARBA00023136"/>
    </source>
</evidence>
<feature type="compositionally biased region" description="Basic and acidic residues" evidence="7">
    <location>
        <begin position="625"/>
        <end position="639"/>
    </location>
</feature>
<protein>
    <submittedName>
        <fullName evidence="11">ATP-binding cassette domain-containing protein</fullName>
    </submittedName>
</protein>
<name>A0A853ELK0_9ACTO</name>
<dbReference type="SUPFAM" id="SSF90123">
    <property type="entry name" value="ABC transporter transmembrane region"/>
    <property type="match status" value="1"/>
</dbReference>
<feature type="compositionally biased region" description="Pro residues" evidence="7">
    <location>
        <begin position="10"/>
        <end position="19"/>
    </location>
</feature>
<dbReference type="AlphaFoldDB" id="A0A853ELK0"/>
<dbReference type="InterPro" id="IPR039421">
    <property type="entry name" value="Type_1_exporter"/>
</dbReference>
<dbReference type="EMBL" id="JACBXV010000033">
    <property type="protein sequence ID" value="NYS68706.1"/>
    <property type="molecule type" value="Genomic_DNA"/>
</dbReference>
<dbReference type="Gene3D" id="1.20.1560.10">
    <property type="entry name" value="ABC transporter type 1, transmembrane domain"/>
    <property type="match status" value="1"/>
</dbReference>
<dbReference type="SMART" id="SM00382">
    <property type="entry name" value="AAA"/>
    <property type="match status" value="1"/>
</dbReference>
<dbReference type="GO" id="GO:0005524">
    <property type="term" value="F:ATP binding"/>
    <property type="evidence" value="ECO:0007669"/>
    <property type="project" value="UniProtKB-KW"/>
</dbReference>
<evidence type="ECO:0000256" key="1">
    <source>
        <dbReference type="ARBA" id="ARBA00004651"/>
    </source>
</evidence>
<organism evidence="11 12">
    <name type="scientific">Actinomyces bowdenii</name>
    <dbReference type="NCBI Taxonomy" id="131109"/>
    <lineage>
        <taxon>Bacteria</taxon>
        <taxon>Bacillati</taxon>
        <taxon>Actinomycetota</taxon>
        <taxon>Actinomycetes</taxon>
        <taxon>Actinomycetales</taxon>
        <taxon>Actinomycetaceae</taxon>
        <taxon>Actinomyces</taxon>
    </lineage>
</organism>
<gene>
    <name evidence="11" type="ORF">HZZ05_04095</name>
</gene>
<dbReference type="PROSITE" id="PS50929">
    <property type="entry name" value="ABC_TM1F"/>
    <property type="match status" value="1"/>
</dbReference>
<keyword evidence="4 11" id="KW-0067">ATP-binding</keyword>
<comment type="caution">
    <text evidence="11">The sequence shown here is derived from an EMBL/GenBank/DDBJ whole genome shotgun (WGS) entry which is preliminary data.</text>
</comment>
<evidence type="ECO:0000256" key="3">
    <source>
        <dbReference type="ARBA" id="ARBA00022741"/>
    </source>
</evidence>
<accession>A0A853ELK0</accession>
<evidence type="ECO:0000256" key="8">
    <source>
        <dbReference type="SAM" id="Phobius"/>
    </source>
</evidence>
<dbReference type="GO" id="GO:0016887">
    <property type="term" value="F:ATP hydrolysis activity"/>
    <property type="evidence" value="ECO:0007669"/>
    <property type="project" value="InterPro"/>
</dbReference>
<dbReference type="InterPro" id="IPR017871">
    <property type="entry name" value="ABC_transporter-like_CS"/>
</dbReference>
<proteinExistence type="predicted"/>
<dbReference type="InterPro" id="IPR036640">
    <property type="entry name" value="ABC1_TM_sf"/>
</dbReference>
<dbReference type="GO" id="GO:0140359">
    <property type="term" value="F:ABC-type transporter activity"/>
    <property type="evidence" value="ECO:0007669"/>
    <property type="project" value="InterPro"/>
</dbReference>
<feature type="transmembrane region" description="Helical" evidence="8">
    <location>
        <begin position="153"/>
        <end position="172"/>
    </location>
</feature>